<name>A0A151NB45_ALLMI</name>
<evidence type="ECO:0000313" key="2">
    <source>
        <dbReference type="EMBL" id="KYO33839.1"/>
    </source>
</evidence>
<dbReference type="EMBL" id="AKHW03003627">
    <property type="protein sequence ID" value="KYO33839.1"/>
    <property type="molecule type" value="Genomic_DNA"/>
</dbReference>
<keyword evidence="3" id="KW-1185">Reference proteome</keyword>
<accession>A0A151NB45</accession>
<comment type="caution">
    <text evidence="2">The sequence shown here is derived from an EMBL/GenBank/DDBJ whole genome shotgun (WGS) entry which is preliminary data.</text>
</comment>
<sequence length="67" mass="7379">MAESPLSQPWEDPRTPDLEETATDAGKENIGYKKLNILILSQSGPRWIYVLILCVLDSSTAGAIKPH</sequence>
<evidence type="ECO:0000256" key="1">
    <source>
        <dbReference type="SAM" id="MobiDB-lite"/>
    </source>
</evidence>
<protein>
    <submittedName>
        <fullName evidence="2">Uncharacterized protein</fullName>
    </submittedName>
</protein>
<gene>
    <name evidence="2" type="ORF">Y1Q_0024469</name>
</gene>
<proteinExistence type="predicted"/>
<organism evidence="2 3">
    <name type="scientific">Alligator mississippiensis</name>
    <name type="common">American alligator</name>
    <dbReference type="NCBI Taxonomy" id="8496"/>
    <lineage>
        <taxon>Eukaryota</taxon>
        <taxon>Metazoa</taxon>
        <taxon>Chordata</taxon>
        <taxon>Craniata</taxon>
        <taxon>Vertebrata</taxon>
        <taxon>Euteleostomi</taxon>
        <taxon>Archelosauria</taxon>
        <taxon>Archosauria</taxon>
        <taxon>Crocodylia</taxon>
        <taxon>Alligatoridae</taxon>
        <taxon>Alligatorinae</taxon>
        <taxon>Alligator</taxon>
    </lineage>
</organism>
<evidence type="ECO:0000313" key="3">
    <source>
        <dbReference type="Proteomes" id="UP000050525"/>
    </source>
</evidence>
<dbReference type="AlphaFoldDB" id="A0A151NB45"/>
<feature type="region of interest" description="Disordered" evidence="1">
    <location>
        <begin position="1"/>
        <end position="25"/>
    </location>
</feature>
<reference evidence="2 3" key="1">
    <citation type="journal article" date="2012" name="Genome Biol.">
        <title>Sequencing three crocodilian genomes to illuminate the evolution of archosaurs and amniotes.</title>
        <authorList>
            <person name="St John J.A."/>
            <person name="Braun E.L."/>
            <person name="Isberg S.R."/>
            <person name="Miles L.G."/>
            <person name="Chong A.Y."/>
            <person name="Gongora J."/>
            <person name="Dalzell P."/>
            <person name="Moran C."/>
            <person name="Bed'hom B."/>
            <person name="Abzhanov A."/>
            <person name="Burgess S.C."/>
            <person name="Cooksey A.M."/>
            <person name="Castoe T.A."/>
            <person name="Crawford N.G."/>
            <person name="Densmore L.D."/>
            <person name="Drew J.C."/>
            <person name="Edwards S.V."/>
            <person name="Faircloth B.C."/>
            <person name="Fujita M.K."/>
            <person name="Greenwold M.J."/>
            <person name="Hoffmann F.G."/>
            <person name="Howard J.M."/>
            <person name="Iguchi T."/>
            <person name="Janes D.E."/>
            <person name="Khan S.Y."/>
            <person name="Kohno S."/>
            <person name="de Koning A.J."/>
            <person name="Lance S.L."/>
            <person name="McCarthy F.M."/>
            <person name="McCormack J.E."/>
            <person name="Merchant M.E."/>
            <person name="Peterson D.G."/>
            <person name="Pollock D.D."/>
            <person name="Pourmand N."/>
            <person name="Raney B.J."/>
            <person name="Roessler K.A."/>
            <person name="Sanford J.R."/>
            <person name="Sawyer R.H."/>
            <person name="Schmidt C.J."/>
            <person name="Triplett E.W."/>
            <person name="Tuberville T.D."/>
            <person name="Venegas-Anaya M."/>
            <person name="Howard J.T."/>
            <person name="Jarvis E.D."/>
            <person name="Guillette L.J.Jr."/>
            <person name="Glenn T.C."/>
            <person name="Green R.E."/>
            <person name="Ray D.A."/>
        </authorList>
    </citation>
    <scope>NUCLEOTIDE SEQUENCE [LARGE SCALE GENOMIC DNA]</scope>
    <source>
        <strain evidence="2">KSC_2009_1</strain>
    </source>
</reference>
<dbReference type="Proteomes" id="UP000050525">
    <property type="component" value="Unassembled WGS sequence"/>
</dbReference>